<dbReference type="PIRSF" id="PIRSF006288">
    <property type="entry name" value="PII_uridyltransf"/>
    <property type="match status" value="1"/>
</dbReference>
<dbReference type="GO" id="GO:0008773">
    <property type="term" value="F:[protein-PII] uridylyltransferase activity"/>
    <property type="evidence" value="ECO:0007669"/>
    <property type="project" value="UniProtKB-UniRule"/>
</dbReference>
<evidence type="ECO:0000313" key="10">
    <source>
        <dbReference type="EMBL" id="TLD69240.1"/>
    </source>
</evidence>
<evidence type="ECO:0000256" key="2">
    <source>
        <dbReference type="ARBA" id="ARBA00022695"/>
    </source>
</evidence>
<dbReference type="OrthoDB" id="9758038at2"/>
<evidence type="ECO:0000259" key="8">
    <source>
        <dbReference type="PROSITE" id="PS51671"/>
    </source>
</evidence>
<evidence type="ECO:0000256" key="4">
    <source>
        <dbReference type="ARBA" id="ARBA00022842"/>
    </source>
</evidence>
<accession>A0A5R8KA95</accession>
<sequence>MADLNKKQKLQQRAKQTLPPAPDKPRSRAETLRTYKRFRKIEEARLLMAHRAGGGGLEITEARADIYDVALKHLWSEVARTEAKTSSSKLPVSIVATGGYGRRQMNPFSDVDLMFLVPDKIGSALESTCKLISTFITLLWDIGFKVGDSSTRSVSEAFRAANQDNQVKTALIEGRHIAGNETAFTEFKLRFDATCMDGHETEFLRMRQRDLADRHSKHENTPFVQEPNIKNGCGGLRDHQNAIWTTYAKHRTVRLRDLIKKDLLSLNALRDMERAYDFLLRVRNEMHYVEKREQDTLTLRLQGVVATNLGYRHKKILIRIEEFMRDYYQHTTNLLHRTAELMDRYHLQAIETEKPSLVQRLLKGRAPKTEKFDGFISKHERIYAEHDNIFTEDPPRLIRLFVHTQQRHLRLSPELHNLVQKNFHLINISFRYNKAARESFEAILNQKGDVARTLRQMHRVGVLGRYMPEFGALTCLVQHEFFHRYTADEHTLRTIDKLDELAGTPQPGLGLYQRLFHDLQEPYILYLALLLHDSGRAHNTATHSDASATLAHRVARRFQIKGARLRLLMFLVDHHLTLYRTATSKNIEDPKVIAEFADIIRSKQNLDALVVMTLVDSQGTSDKGWNSWKESLILHLYRTTVAYLNDPSDFLRSATAPLRELGSDIRKKLDTTFEHEIAAHVRHMPRSYFNFRDADTIAVHIKQLRDFFRKVHEDPAPQSLLPILHWDDRPEQGISELTVLCWDRHLLLARVSGALSAMNINILGADLYRRSDDCVIDIFRVARNDFTPVTNDRVKARVKNLIEGAFKEEDIDFSSAITEHRRRNKGFEEVAAEVPQRVLINNNLSNEYTVIELQALDRIGLLHDVFMAIGRLGLSVCHARISTEKGVAIDSIYLQDKAEQKIHDPDVLEQLKNDVRSAVFVPVIA</sequence>
<dbReference type="EMBL" id="VAUV01000015">
    <property type="protein sequence ID" value="TLD69240.1"/>
    <property type="molecule type" value="Genomic_DNA"/>
</dbReference>
<dbReference type="Pfam" id="PF24931">
    <property type="entry name" value="ACT_ACR9_3rd"/>
    <property type="match status" value="1"/>
</dbReference>
<dbReference type="PROSITE" id="PS51671">
    <property type="entry name" value="ACT"/>
    <property type="match status" value="2"/>
</dbReference>
<dbReference type="RefSeq" id="WP_138087926.1">
    <property type="nucleotide sequence ID" value="NZ_VAUV01000015.1"/>
</dbReference>
<evidence type="ECO:0000256" key="5">
    <source>
        <dbReference type="ARBA" id="ARBA00023268"/>
    </source>
</evidence>
<evidence type="ECO:0000256" key="6">
    <source>
        <dbReference type="HAMAP-Rule" id="MF_00277"/>
    </source>
</evidence>
<comment type="cofactor">
    <cofactor evidence="6">
        <name>Mg(2+)</name>
        <dbReference type="ChEBI" id="CHEBI:18420"/>
    </cofactor>
</comment>
<evidence type="ECO:0000313" key="11">
    <source>
        <dbReference type="Proteomes" id="UP000306196"/>
    </source>
</evidence>
<feature type="domain" description="ACT" evidence="8">
    <location>
        <begin position="736"/>
        <end position="816"/>
    </location>
</feature>
<dbReference type="AlphaFoldDB" id="A0A5R8KA95"/>
<evidence type="ECO:0000256" key="7">
    <source>
        <dbReference type="SAM" id="MobiDB-lite"/>
    </source>
</evidence>
<keyword evidence="5 6" id="KW-0511">Multifunctional enzyme</keyword>
<dbReference type="SUPFAM" id="SSF55021">
    <property type="entry name" value="ACT-like"/>
    <property type="match status" value="2"/>
</dbReference>
<dbReference type="GO" id="GO:0008081">
    <property type="term" value="F:phosphoric diester hydrolase activity"/>
    <property type="evidence" value="ECO:0007669"/>
    <property type="project" value="UniProtKB-UniRule"/>
</dbReference>
<dbReference type="HAMAP" id="MF_00277">
    <property type="entry name" value="PII_uridylyl_transf"/>
    <property type="match status" value="1"/>
</dbReference>
<proteinExistence type="inferred from homology"/>
<feature type="region of interest" description="Uridylyltransferase" evidence="6">
    <location>
        <begin position="1"/>
        <end position="369"/>
    </location>
</feature>
<keyword evidence="2 6" id="KW-0548">Nucleotidyltransferase</keyword>
<dbReference type="InterPro" id="IPR043519">
    <property type="entry name" value="NT_sf"/>
</dbReference>
<keyword evidence="3 6" id="KW-0378">Hydrolase</keyword>
<name>A0A5R8KA95_9BACT</name>
<keyword evidence="4 6" id="KW-0460">Magnesium</keyword>
<dbReference type="Proteomes" id="UP000306196">
    <property type="component" value="Unassembled WGS sequence"/>
</dbReference>
<comment type="activity regulation">
    <text evidence="6">Uridylyltransferase (UTase) activity is inhibited by glutamine, while glutamine activates uridylyl-removing (UR) activity.</text>
</comment>
<protein>
    <recommendedName>
        <fullName evidence="6">Bifunctional uridylyltransferase/uridylyl-removing enzyme</fullName>
        <shortName evidence="6">UTase/UR</shortName>
    </recommendedName>
    <alternativeName>
        <fullName evidence="6">Bifunctional [protein-PII] modification enzyme</fullName>
    </alternativeName>
    <alternativeName>
        <fullName evidence="6">Bifunctional nitrogen sensor protein</fullName>
    </alternativeName>
    <domain>
        <recommendedName>
            <fullName evidence="6">[Protein-PII] uridylyltransferase</fullName>
            <shortName evidence="6">PII uridylyltransferase</shortName>
            <shortName evidence="6">UTase</shortName>
            <ecNumber evidence="6">2.7.7.59</ecNumber>
        </recommendedName>
    </domain>
    <domain>
        <recommendedName>
            <fullName evidence="6">[Protein-PII]-UMP uridylyl-removing enzyme</fullName>
            <shortName evidence="6">UR</shortName>
            <ecNumber evidence="6">3.1.4.-</ecNumber>
        </recommendedName>
    </domain>
</protein>
<dbReference type="InterPro" id="IPR002912">
    <property type="entry name" value="ACT_dom"/>
</dbReference>
<comment type="caution">
    <text evidence="10">The sequence shown here is derived from an EMBL/GenBank/DDBJ whole genome shotgun (WGS) entry which is preliminary data.</text>
</comment>
<comment type="function">
    <text evidence="6">Modifies, by uridylylation and deuridylylation, the PII regulatory proteins (GlnB and homologs), in response to the nitrogen status of the cell that GlnD senses through the glutamine level. Under low glutamine levels, catalyzes the conversion of the PII proteins and UTP to PII-UMP and PPi, while under higher glutamine levels, GlnD hydrolyzes PII-UMP to PII and UMP (deuridylylation). Thus, controls uridylylation state and activity of the PII proteins, and plays an important role in the regulation of nitrogen metabolism.</text>
</comment>
<reference evidence="10 11" key="1">
    <citation type="submission" date="2019-05" db="EMBL/GenBank/DDBJ databases">
        <title>Verrucobacter flavum gen. nov., sp. nov. a new member of the family Verrucomicrobiaceae.</title>
        <authorList>
            <person name="Szuroczki S."/>
            <person name="Abbaszade G."/>
            <person name="Szabo A."/>
            <person name="Felfoldi T."/>
            <person name="Schumann P."/>
            <person name="Boka K."/>
            <person name="Keki Z."/>
            <person name="Toumi M."/>
            <person name="Toth E."/>
        </authorList>
    </citation>
    <scope>NUCLEOTIDE SEQUENCE [LARGE SCALE GENOMIC DNA]</scope>
    <source>
        <strain evidence="10 11">MG-N-17</strain>
    </source>
</reference>
<comment type="similarity">
    <text evidence="6">Belongs to the GlnD family.</text>
</comment>
<dbReference type="InterPro" id="IPR006674">
    <property type="entry name" value="HD_domain"/>
</dbReference>
<dbReference type="GO" id="GO:0006808">
    <property type="term" value="P:regulation of nitrogen utilization"/>
    <property type="evidence" value="ECO:0007669"/>
    <property type="project" value="UniProtKB-UniRule"/>
</dbReference>
<comment type="caution">
    <text evidence="6">Lacks conserved residue(s) required for the propagation of feature annotation.</text>
</comment>
<comment type="catalytic activity">
    <reaction evidence="6">
        <text>[protein-PII]-uridylyl-L-tyrosine + H2O = [protein-PII]-L-tyrosine + UMP + H(+)</text>
        <dbReference type="Rhea" id="RHEA:48600"/>
        <dbReference type="Rhea" id="RHEA-COMP:12147"/>
        <dbReference type="Rhea" id="RHEA-COMP:12148"/>
        <dbReference type="ChEBI" id="CHEBI:15377"/>
        <dbReference type="ChEBI" id="CHEBI:15378"/>
        <dbReference type="ChEBI" id="CHEBI:46858"/>
        <dbReference type="ChEBI" id="CHEBI:57865"/>
        <dbReference type="ChEBI" id="CHEBI:90602"/>
    </reaction>
</comment>
<dbReference type="SUPFAM" id="SSF81301">
    <property type="entry name" value="Nucleotidyltransferase"/>
    <property type="match status" value="1"/>
</dbReference>
<keyword evidence="11" id="KW-1185">Reference proteome</keyword>
<dbReference type="SUPFAM" id="SSF81593">
    <property type="entry name" value="Nucleotidyltransferase substrate binding subunit/domain"/>
    <property type="match status" value="1"/>
</dbReference>
<evidence type="ECO:0000259" key="9">
    <source>
        <dbReference type="PROSITE" id="PS51831"/>
    </source>
</evidence>
<dbReference type="InterPro" id="IPR010043">
    <property type="entry name" value="UTase/UR"/>
</dbReference>
<feature type="domain" description="ACT" evidence="8">
    <location>
        <begin position="850"/>
        <end position="925"/>
    </location>
</feature>
<dbReference type="Pfam" id="PF08335">
    <property type="entry name" value="GlnD_UR_UTase"/>
    <property type="match status" value="1"/>
</dbReference>
<dbReference type="InterPro" id="IPR045865">
    <property type="entry name" value="ACT-like_dom_sf"/>
</dbReference>
<dbReference type="PANTHER" id="PTHR47320:SF1">
    <property type="entry name" value="BIFUNCTIONAL URIDYLYLTRANSFERASE_URIDYLYL-REMOVING ENZYME"/>
    <property type="match status" value="1"/>
</dbReference>
<dbReference type="PROSITE" id="PS51831">
    <property type="entry name" value="HD"/>
    <property type="match status" value="1"/>
</dbReference>
<keyword evidence="1 6" id="KW-0808">Transferase</keyword>
<dbReference type="PANTHER" id="PTHR47320">
    <property type="entry name" value="BIFUNCTIONAL URIDYLYLTRANSFERASE/URIDYLYL-REMOVING ENZYME"/>
    <property type="match status" value="1"/>
</dbReference>
<organism evidence="10 11">
    <name type="scientific">Phragmitibacter flavus</name>
    <dbReference type="NCBI Taxonomy" id="2576071"/>
    <lineage>
        <taxon>Bacteria</taxon>
        <taxon>Pseudomonadati</taxon>
        <taxon>Verrucomicrobiota</taxon>
        <taxon>Verrucomicrobiia</taxon>
        <taxon>Verrucomicrobiales</taxon>
        <taxon>Verrucomicrobiaceae</taxon>
        <taxon>Phragmitibacter</taxon>
    </lineage>
</organism>
<comment type="catalytic activity">
    <reaction evidence="6">
        <text>[protein-PII]-L-tyrosine + UTP = [protein-PII]-uridylyl-L-tyrosine + diphosphate</text>
        <dbReference type="Rhea" id="RHEA:13673"/>
        <dbReference type="Rhea" id="RHEA-COMP:12147"/>
        <dbReference type="Rhea" id="RHEA-COMP:12148"/>
        <dbReference type="ChEBI" id="CHEBI:33019"/>
        <dbReference type="ChEBI" id="CHEBI:46398"/>
        <dbReference type="ChEBI" id="CHEBI:46858"/>
        <dbReference type="ChEBI" id="CHEBI:90602"/>
        <dbReference type="EC" id="2.7.7.59"/>
    </reaction>
</comment>
<gene>
    <name evidence="6 10" type="primary">glnD</name>
    <name evidence="10" type="ORF">FEM03_19275</name>
</gene>
<evidence type="ECO:0000256" key="1">
    <source>
        <dbReference type="ARBA" id="ARBA00022679"/>
    </source>
</evidence>
<dbReference type="Gene3D" id="1.10.3090.10">
    <property type="entry name" value="cca-adding enzyme, domain 2"/>
    <property type="match status" value="1"/>
</dbReference>
<dbReference type="EC" id="3.1.4.-" evidence="6"/>
<feature type="domain" description="HD" evidence="9">
    <location>
        <begin position="487"/>
        <end position="609"/>
    </location>
</feature>
<dbReference type="EC" id="2.7.7.59" evidence="6"/>
<feature type="region of interest" description="Disordered" evidence="7">
    <location>
        <begin position="1"/>
        <end position="30"/>
    </location>
</feature>
<dbReference type="Gene3D" id="3.30.460.10">
    <property type="entry name" value="Beta Polymerase, domain 2"/>
    <property type="match status" value="1"/>
</dbReference>
<dbReference type="NCBIfam" id="TIGR01693">
    <property type="entry name" value="UTase_glnD"/>
    <property type="match status" value="1"/>
</dbReference>
<comment type="domain">
    <text evidence="6">Has four distinct domains: an N-terminal nucleotidyltransferase (NT) domain responsible for UTase activity, a central HD domain that encodes UR activity, and two C-terminal ACT domains that seem to have a role in glutamine sensing.</text>
</comment>
<dbReference type="CDD" id="cd05401">
    <property type="entry name" value="NT_GlnE_GlnD_like"/>
    <property type="match status" value="1"/>
</dbReference>
<dbReference type="InterPro" id="IPR013546">
    <property type="entry name" value="PII_UdlTrfase/GS_AdlTrfase"/>
</dbReference>
<evidence type="ECO:0000256" key="3">
    <source>
        <dbReference type="ARBA" id="ARBA00022801"/>
    </source>
</evidence>
<dbReference type="SUPFAM" id="SSF81891">
    <property type="entry name" value="Poly A polymerase C-terminal region-like"/>
    <property type="match status" value="1"/>
</dbReference>